<keyword evidence="2" id="KW-1185">Reference proteome</keyword>
<dbReference type="EMBL" id="JBBPBN010000036">
    <property type="protein sequence ID" value="KAK9001557.1"/>
    <property type="molecule type" value="Genomic_DNA"/>
</dbReference>
<gene>
    <name evidence="1" type="ORF">V6N11_083338</name>
</gene>
<reference evidence="1 2" key="1">
    <citation type="journal article" date="2024" name="G3 (Bethesda)">
        <title>Genome assembly of Hibiscus sabdariffa L. provides insights into metabolisms of medicinal natural products.</title>
        <authorList>
            <person name="Kim T."/>
        </authorList>
    </citation>
    <scope>NUCLEOTIDE SEQUENCE [LARGE SCALE GENOMIC DNA]</scope>
    <source>
        <strain evidence="1">TK-2024</strain>
        <tissue evidence="1">Old leaves</tissue>
    </source>
</reference>
<comment type="caution">
    <text evidence="1">The sequence shown here is derived from an EMBL/GenBank/DDBJ whole genome shotgun (WGS) entry which is preliminary data.</text>
</comment>
<organism evidence="1 2">
    <name type="scientific">Hibiscus sabdariffa</name>
    <name type="common">roselle</name>
    <dbReference type="NCBI Taxonomy" id="183260"/>
    <lineage>
        <taxon>Eukaryota</taxon>
        <taxon>Viridiplantae</taxon>
        <taxon>Streptophyta</taxon>
        <taxon>Embryophyta</taxon>
        <taxon>Tracheophyta</taxon>
        <taxon>Spermatophyta</taxon>
        <taxon>Magnoliopsida</taxon>
        <taxon>eudicotyledons</taxon>
        <taxon>Gunneridae</taxon>
        <taxon>Pentapetalae</taxon>
        <taxon>rosids</taxon>
        <taxon>malvids</taxon>
        <taxon>Malvales</taxon>
        <taxon>Malvaceae</taxon>
        <taxon>Malvoideae</taxon>
        <taxon>Hibiscus</taxon>
    </lineage>
</organism>
<sequence length="118" mass="13680">MPPPDLILHAITPMDGIFKGWNCIMNNKSNSGEIIKWRWKPRECSRRWIRSSFSTLSEKNQHRHFPHLSRLSRAWWAPSKFNPIKSPMLFFEKGMPVIPLIPPDVGLDKAPIMPFSSA</sequence>
<evidence type="ECO:0000313" key="2">
    <source>
        <dbReference type="Proteomes" id="UP001396334"/>
    </source>
</evidence>
<proteinExistence type="predicted"/>
<name>A0ABR2QLK6_9ROSI</name>
<evidence type="ECO:0000313" key="1">
    <source>
        <dbReference type="EMBL" id="KAK9001557.1"/>
    </source>
</evidence>
<accession>A0ABR2QLK6</accession>
<dbReference type="Proteomes" id="UP001396334">
    <property type="component" value="Unassembled WGS sequence"/>
</dbReference>
<protein>
    <submittedName>
        <fullName evidence="1">Uncharacterized protein</fullName>
    </submittedName>
</protein>